<organism evidence="1 2">
    <name type="scientific">Galerina marginata (strain CBS 339.88)</name>
    <dbReference type="NCBI Taxonomy" id="685588"/>
    <lineage>
        <taxon>Eukaryota</taxon>
        <taxon>Fungi</taxon>
        <taxon>Dikarya</taxon>
        <taxon>Basidiomycota</taxon>
        <taxon>Agaricomycotina</taxon>
        <taxon>Agaricomycetes</taxon>
        <taxon>Agaricomycetidae</taxon>
        <taxon>Agaricales</taxon>
        <taxon>Agaricineae</taxon>
        <taxon>Strophariaceae</taxon>
        <taxon>Galerina</taxon>
    </lineage>
</organism>
<gene>
    <name evidence="1" type="ORF">GALMADRAFT_139791</name>
</gene>
<dbReference type="AlphaFoldDB" id="A0A067T158"/>
<dbReference type="EMBL" id="KL142379">
    <property type="protein sequence ID" value="KDR76037.1"/>
    <property type="molecule type" value="Genomic_DNA"/>
</dbReference>
<name>A0A067T158_GALM3</name>
<protein>
    <submittedName>
        <fullName evidence="1">Uncharacterized protein</fullName>
    </submittedName>
</protein>
<dbReference type="HOGENOM" id="CLU_1768193_0_0_1"/>
<dbReference type="Proteomes" id="UP000027222">
    <property type="component" value="Unassembled WGS sequence"/>
</dbReference>
<evidence type="ECO:0000313" key="2">
    <source>
        <dbReference type="Proteomes" id="UP000027222"/>
    </source>
</evidence>
<proteinExistence type="predicted"/>
<accession>A0A067T158</accession>
<keyword evidence="2" id="KW-1185">Reference proteome</keyword>
<sequence length="147" mass="15031">MLVPQRMRQGGESTSTSSEMLLVSVPSQPANDNSDSAAAVRVVAAALSTLTCRRSPHFVSVDWWSSFVCGTSLSKRGCNPAAAAHRHSGVATAGAGTAKGPMVALQCWSWSWCCQNGGLHTGAGSGTANDDVAATASLLTTGLPPRS</sequence>
<reference evidence="2" key="1">
    <citation type="journal article" date="2014" name="Proc. Natl. Acad. Sci. U.S.A.">
        <title>Extensive sampling of basidiomycete genomes demonstrates inadequacy of the white-rot/brown-rot paradigm for wood decay fungi.</title>
        <authorList>
            <person name="Riley R."/>
            <person name="Salamov A.A."/>
            <person name="Brown D.W."/>
            <person name="Nagy L.G."/>
            <person name="Floudas D."/>
            <person name="Held B.W."/>
            <person name="Levasseur A."/>
            <person name="Lombard V."/>
            <person name="Morin E."/>
            <person name="Otillar R."/>
            <person name="Lindquist E.A."/>
            <person name="Sun H."/>
            <person name="LaButti K.M."/>
            <person name="Schmutz J."/>
            <person name="Jabbour D."/>
            <person name="Luo H."/>
            <person name="Baker S.E."/>
            <person name="Pisabarro A.G."/>
            <person name="Walton J.D."/>
            <person name="Blanchette R.A."/>
            <person name="Henrissat B."/>
            <person name="Martin F."/>
            <person name="Cullen D."/>
            <person name="Hibbett D.S."/>
            <person name="Grigoriev I.V."/>
        </authorList>
    </citation>
    <scope>NUCLEOTIDE SEQUENCE [LARGE SCALE GENOMIC DNA]</scope>
    <source>
        <strain evidence="2">CBS 339.88</strain>
    </source>
</reference>
<evidence type="ECO:0000313" key="1">
    <source>
        <dbReference type="EMBL" id="KDR76037.1"/>
    </source>
</evidence>